<sequence>MLDLTYPAFLASELSDAESDPQTALFEVIPCPLEKTVSYGAGTAAGPLALLEASQELERFDGKGFPIKKGIITSDVINCDQPIEQVMKDLRARTAASVEAGRIPVTLGGEHSLSYGAIMGVVDALDEPVGIIQIDAHADLRNAYQGHKHSHASVMHLCAVERRLPLMQFGIRALCSEEQDSRMNEAHIQFVDAEKLVTEGISAVDLPEDFPEQVYITFDVDGLDPSIMPATGTPVPGGLSYYQSLQLIAHALKGRKCVGLDVVELAPIEGQWAWDFTAANLTYRLMGLVGGH</sequence>
<evidence type="ECO:0000256" key="4">
    <source>
        <dbReference type="PIRSR" id="PIRSR036979-1"/>
    </source>
</evidence>
<dbReference type="InterPro" id="IPR020855">
    <property type="entry name" value="Ureohydrolase_Mn_BS"/>
</dbReference>
<feature type="binding site" evidence="4">
    <location>
        <position position="221"/>
    </location>
    <ligand>
        <name>Mn(2+)</name>
        <dbReference type="ChEBI" id="CHEBI:29035"/>
        <label>1</label>
    </ligand>
</feature>
<dbReference type="InterPro" id="IPR023696">
    <property type="entry name" value="Ureohydrolase_dom_sf"/>
</dbReference>
<dbReference type="GO" id="GO:0033389">
    <property type="term" value="P:putrescine biosynthetic process from arginine, via agmatine"/>
    <property type="evidence" value="ECO:0007669"/>
    <property type="project" value="TreeGrafter"/>
</dbReference>
<dbReference type="Gene3D" id="3.40.800.10">
    <property type="entry name" value="Ureohydrolase domain"/>
    <property type="match status" value="1"/>
</dbReference>
<evidence type="ECO:0000256" key="5">
    <source>
        <dbReference type="RuleBase" id="RU003684"/>
    </source>
</evidence>
<dbReference type="PROSITE" id="PS01053">
    <property type="entry name" value="ARGINASE_1"/>
    <property type="match status" value="1"/>
</dbReference>
<feature type="binding site" evidence="4">
    <location>
        <position position="137"/>
    </location>
    <ligand>
        <name>Mn(2+)</name>
        <dbReference type="ChEBI" id="CHEBI:29035"/>
        <label>1</label>
    </ligand>
</feature>
<dbReference type="SUPFAM" id="SSF52768">
    <property type="entry name" value="Arginase/deacetylase"/>
    <property type="match status" value="1"/>
</dbReference>
<dbReference type="PROSITE" id="PS51409">
    <property type="entry name" value="ARGINASE_2"/>
    <property type="match status" value="1"/>
</dbReference>
<evidence type="ECO:0000256" key="2">
    <source>
        <dbReference type="ARBA" id="ARBA00022723"/>
    </source>
</evidence>
<feature type="binding site" evidence="4">
    <location>
        <position position="111"/>
    </location>
    <ligand>
        <name>Mn(2+)</name>
        <dbReference type="ChEBI" id="CHEBI:29035"/>
        <label>1</label>
    </ligand>
</feature>
<dbReference type="GO" id="GO:0046872">
    <property type="term" value="F:metal ion binding"/>
    <property type="evidence" value="ECO:0007669"/>
    <property type="project" value="UniProtKB-KW"/>
</dbReference>
<dbReference type="OrthoDB" id="9788689at2"/>
<dbReference type="RefSeq" id="WP_090073344.1">
    <property type="nucleotide sequence ID" value="NZ_FOVR01000007.1"/>
</dbReference>
<dbReference type="InterPro" id="IPR005925">
    <property type="entry name" value="Agmatinase-rel"/>
</dbReference>
<dbReference type="InterPro" id="IPR006035">
    <property type="entry name" value="Ureohydrolase"/>
</dbReference>
<evidence type="ECO:0000256" key="1">
    <source>
        <dbReference type="ARBA" id="ARBA00009227"/>
    </source>
</evidence>
<dbReference type="PANTHER" id="PTHR11358:SF26">
    <property type="entry name" value="GUANIDINO ACID HYDROLASE, MITOCHONDRIAL"/>
    <property type="match status" value="1"/>
</dbReference>
<comment type="cofactor">
    <cofactor evidence="4">
        <name>Mn(2+)</name>
        <dbReference type="ChEBI" id="CHEBI:29035"/>
    </cofactor>
    <text evidence="4">Binds 2 manganese ions per subunit.</text>
</comment>
<dbReference type="STRING" id="655353.SAMN04488056_107114"/>
<name>A0A1I5HSW1_9HYPH</name>
<evidence type="ECO:0000313" key="6">
    <source>
        <dbReference type="EMBL" id="SFO51414.1"/>
    </source>
</evidence>
<reference evidence="6 7" key="1">
    <citation type="submission" date="2016-10" db="EMBL/GenBank/DDBJ databases">
        <authorList>
            <person name="de Groot N.N."/>
        </authorList>
    </citation>
    <scope>NUCLEOTIDE SEQUENCE [LARGE SCALE GENOMIC DNA]</scope>
    <source>
        <strain evidence="6 7">CGMCC 1.9157</strain>
    </source>
</reference>
<accession>A0A1I5HSW1</accession>
<feature type="binding site" evidence="4">
    <location>
        <position position="219"/>
    </location>
    <ligand>
        <name>Mn(2+)</name>
        <dbReference type="ChEBI" id="CHEBI:29035"/>
        <label>1</label>
    </ligand>
</feature>
<organism evidence="6 7">
    <name type="scientific">Cohaesibacter marisflavi</name>
    <dbReference type="NCBI Taxonomy" id="655353"/>
    <lineage>
        <taxon>Bacteria</taxon>
        <taxon>Pseudomonadati</taxon>
        <taxon>Pseudomonadota</taxon>
        <taxon>Alphaproteobacteria</taxon>
        <taxon>Hyphomicrobiales</taxon>
        <taxon>Cohaesibacteraceae</taxon>
    </lineage>
</organism>
<keyword evidence="3 5" id="KW-0378">Hydrolase</keyword>
<dbReference type="CDD" id="cd11593">
    <property type="entry name" value="Agmatinase-like_2"/>
    <property type="match status" value="1"/>
</dbReference>
<dbReference type="EMBL" id="FOVR01000007">
    <property type="protein sequence ID" value="SFO51414.1"/>
    <property type="molecule type" value="Genomic_DNA"/>
</dbReference>
<dbReference type="Pfam" id="PF00491">
    <property type="entry name" value="Arginase"/>
    <property type="match status" value="1"/>
</dbReference>
<dbReference type="Proteomes" id="UP000199236">
    <property type="component" value="Unassembled WGS sequence"/>
</dbReference>
<keyword evidence="7" id="KW-1185">Reference proteome</keyword>
<feature type="binding site" evidence="4">
    <location>
        <position position="139"/>
    </location>
    <ligand>
        <name>Mn(2+)</name>
        <dbReference type="ChEBI" id="CHEBI:29035"/>
        <label>1</label>
    </ligand>
</feature>
<dbReference type="PANTHER" id="PTHR11358">
    <property type="entry name" value="ARGINASE/AGMATINASE"/>
    <property type="match status" value="1"/>
</dbReference>
<comment type="similarity">
    <text evidence="1">Belongs to the arginase family. Agmatinase subfamily.</text>
</comment>
<gene>
    <name evidence="6" type="ORF">SAMN04488056_107114</name>
</gene>
<evidence type="ECO:0000313" key="7">
    <source>
        <dbReference type="Proteomes" id="UP000199236"/>
    </source>
</evidence>
<keyword evidence="4" id="KW-0464">Manganese</keyword>
<keyword evidence="2 4" id="KW-0479">Metal-binding</keyword>
<feature type="binding site" evidence="4">
    <location>
        <position position="135"/>
    </location>
    <ligand>
        <name>Mn(2+)</name>
        <dbReference type="ChEBI" id="CHEBI:29035"/>
        <label>1</label>
    </ligand>
</feature>
<protein>
    <submittedName>
        <fullName evidence="6">Agmatinase</fullName>
    </submittedName>
</protein>
<proteinExistence type="inferred from homology"/>
<dbReference type="GO" id="GO:0008783">
    <property type="term" value="F:agmatinase activity"/>
    <property type="evidence" value="ECO:0007669"/>
    <property type="project" value="TreeGrafter"/>
</dbReference>
<evidence type="ECO:0000256" key="3">
    <source>
        <dbReference type="ARBA" id="ARBA00022801"/>
    </source>
</evidence>
<dbReference type="NCBIfam" id="TIGR01230">
    <property type="entry name" value="agmatinase"/>
    <property type="match status" value="1"/>
</dbReference>
<dbReference type="AlphaFoldDB" id="A0A1I5HSW1"/>
<dbReference type="PIRSF" id="PIRSF036979">
    <property type="entry name" value="Arginase"/>
    <property type="match status" value="1"/>
</dbReference>